<evidence type="ECO:0000256" key="3">
    <source>
        <dbReference type="ARBA" id="ARBA00022605"/>
    </source>
</evidence>
<reference evidence="11" key="1">
    <citation type="submission" date="2019-03" db="EMBL/GenBank/DDBJ databases">
        <authorList>
            <person name="Danneels B."/>
        </authorList>
    </citation>
    <scope>NUCLEOTIDE SEQUENCE</scope>
</reference>
<keyword evidence="6" id="KW-0368">Histidine biosynthesis</keyword>
<comment type="catalytic activity">
    <reaction evidence="8">
        <text>5-[(5-phospho-1-deoxy-D-ribulos-1-ylimino)methylamino]-1-(5-phospho-beta-D-ribosyl)imidazole-4-carboxamide + L-glutamine = D-erythro-1-(imidazol-4-yl)glycerol 3-phosphate + 5-amino-1-(5-phospho-beta-D-ribosyl)imidazole-4-carboxamide + L-glutamate + H(+)</text>
        <dbReference type="Rhea" id="RHEA:24793"/>
        <dbReference type="ChEBI" id="CHEBI:15378"/>
        <dbReference type="ChEBI" id="CHEBI:29985"/>
        <dbReference type="ChEBI" id="CHEBI:58278"/>
        <dbReference type="ChEBI" id="CHEBI:58359"/>
        <dbReference type="ChEBI" id="CHEBI:58475"/>
        <dbReference type="ChEBI" id="CHEBI:58525"/>
        <dbReference type="EC" id="4.3.2.10"/>
    </reaction>
</comment>
<evidence type="ECO:0000259" key="10">
    <source>
        <dbReference type="Pfam" id="PF00117"/>
    </source>
</evidence>
<keyword evidence="3" id="KW-0028">Amino-acid biosynthesis</keyword>
<keyword evidence="7" id="KW-0456">Lyase</keyword>
<dbReference type="GO" id="GO:0016829">
    <property type="term" value="F:lyase activity"/>
    <property type="evidence" value="ECO:0007669"/>
    <property type="project" value="UniProtKB-KW"/>
</dbReference>
<dbReference type="EMBL" id="CAADIO010000050">
    <property type="protein sequence ID" value="VFR97140.1"/>
    <property type="molecule type" value="Genomic_DNA"/>
</dbReference>
<evidence type="ECO:0000256" key="8">
    <source>
        <dbReference type="ARBA" id="ARBA00047838"/>
    </source>
</evidence>
<dbReference type="AlphaFoldDB" id="A0A484VCZ5"/>
<dbReference type="Gene3D" id="3.40.50.880">
    <property type="match status" value="1"/>
</dbReference>
<evidence type="ECO:0000256" key="5">
    <source>
        <dbReference type="ARBA" id="ARBA00022962"/>
    </source>
</evidence>
<dbReference type="UniPathway" id="UPA00031">
    <property type="reaction ID" value="UER00010"/>
</dbReference>
<evidence type="ECO:0000256" key="2">
    <source>
        <dbReference type="ARBA" id="ARBA00011152"/>
    </source>
</evidence>
<accession>A0A484VCZ5</accession>
<dbReference type="NCBIfam" id="TIGR01855">
    <property type="entry name" value="IMP_synth_hisH"/>
    <property type="match status" value="1"/>
</dbReference>
<evidence type="ECO:0000256" key="7">
    <source>
        <dbReference type="ARBA" id="ARBA00023239"/>
    </source>
</evidence>
<dbReference type="InterPro" id="IPR017926">
    <property type="entry name" value="GATASE"/>
</dbReference>
<keyword evidence="4" id="KW-0378">Hydrolase</keyword>
<keyword evidence="11" id="KW-0328">Glycosyltransferase</keyword>
<organism evidence="11">
    <name type="scientific">plant metagenome</name>
    <dbReference type="NCBI Taxonomy" id="1297885"/>
    <lineage>
        <taxon>unclassified sequences</taxon>
        <taxon>metagenomes</taxon>
        <taxon>organismal metagenomes</taxon>
    </lineage>
</organism>
<dbReference type="SUPFAM" id="SSF52317">
    <property type="entry name" value="Class I glutamine amidotransferase-like"/>
    <property type="match status" value="1"/>
</dbReference>
<dbReference type="InterPro" id="IPR029062">
    <property type="entry name" value="Class_I_gatase-like"/>
</dbReference>
<sequence length="204" mass="22534">MIAIIDYGSGNVGAIANIYKQLKIAHCITGELEQLAQAERYVLPGVGAFDTTMQYLRASGMVDMLNEQVLVKKKKVLGICVGMQILADSSDEGSLAGLGWIPGHVRKIDAASLPAAPRLPHMGWNSIRTTREHSLFEGVDAERGFYFLHSYYFDAARNEDVLATVQYGRQLTCGVMHENVFGLQFHPEKSHSNGMAVFRNFARV</sequence>
<protein>
    <submittedName>
        <fullName evidence="11">Imidazole glycerol phosphate synthase amidotransferase subunit</fullName>
        <ecNumber evidence="11">2.4.2.-</ecNumber>
    </submittedName>
</protein>
<dbReference type="InterPro" id="IPR010139">
    <property type="entry name" value="Imidazole-glycPsynth_HisH"/>
</dbReference>
<dbReference type="EC" id="2.4.2.-" evidence="11"/>
<feature type="domain" description="Glutamine amidotransferase" evidence="10">
    <location>
        <begin position="36"/>
        <end position="201"/>
    </location>
</feature>
<evidence type="ECO:0000256" key="6">
    <source>
        <dbReference type="ARBA" id="ARBA00023102"/>
    </source>
</evidence>
<dbReference type="PANTHER" id="PTHR42701:SF1">
    <property type="entry name" value="IMIDAZOLE GLYCEROL PHOSPHATE SYNTHASE SUBUNIT HISH"/>
    <property type="match status" value="1"/>
</dbReference>
<dbReference type="PANTHER" id="PTHR42701">
    <property type="entry name" value="IMIDAZOLE GLYCEROL PHOSPHATE SYNTHASE SUBUNIT HISH"/>
    <property type="match status" value="1"/>
</dbReference>
<evidence type="ECO:0000313" key="11">
    <source>
        <dbReference type="EMBL" id="VFR97140.1"/>
    </source>
</evidence>
<comment type="pathway">
    <text evidence="1">Amino-acid biosynthesis; L-histidine biosynthesis; L-histidine from 5-phospho-alpha-D-ribose 1-diphosphate: step 5/9.</text>
</comment>
<comment type="subunit">
    <text evidence="2">Heterodimer of HisH and HisF.</text>
</comment>
<dbReference type="Pfam" id="PF00117">
    <property type="entry name" value="GATase"/>
    <property type="match status" value="1"/>
</dbReference>
<dbReference type="GO" id="GO:0004359">
    <property type="term" value="F:glutaminase activity"/>
    <property type="evidence" value="ECO:0007669"/>
    <property type="project" value="UniProtKB-EC"/>
</dbReference>
<proteinExistence type="inferred from homology"/>
<dbReference type="PIRSF" id="PIRSF000495">
    <property type="entry name" value="Amidotransf_hisH"/>
    <property type="match status" value="1"/>
</dbReference>
<evidence type="ECO:0000256" key="1">
    <source>
        <dbReference type="ARBA" id="ARBA00005091"/>
    </source>
</evidence>
<dbReference type="GO" id="GO:0000105">
    <property type="term" value="P:L-histidine biosynthetic process"/>
    <property type="evidence" value="ECO:0007669"/>
    <property type="project" value="UniProtKB-UniPathway"/>
</dbReference>
<keyword evidence="11" id="KW-0808">Transferase</keyword>
<dbReference type="CDD" id="cd01748">
    <property type="entry name" value="GATase1_IGP_Synthase"/>
    <property type="match status" value="1"/>
</dbReference>
<dbReference type="GO" id="GO:0000107">
    <property type="term" value="F:imidazoleglycerol-phosphate synthase activity"/>
    <property type="evidence" value="ECO:0007669"/>
    <property type="project" value="RHEA"/>
</dbReference>
<keyword evidence="5" id="KW-0315">Glutamine amidotransferase</keyword>
<dbReference type="HAMAP" id="MF_00278">
    <property type="entry name" value="HisH"/>
    <property type="match status" value="1"/>
</dbReference>
<evidence type="ECO:0000256" key="4">
    <source>
        <dbReference type="ARBA" id="ARBA00022801"/>
    </source>
</evidence>
<gene>
    <name evidence="11" type="ORF">RAN3_2770</name>
</gene>
<evidence type="ECO:0000256" key="9">
    <source>
        <dbReference type="ARBA" id="ARBA00049534"/>
    </source>
</evidence>
<comment type="catalytic activity">
    <reaction evidence="9">
        <text>L-glutamine + H2O = L-glutamate + NH4(+)</text>
        <dbReference type="Rhea" id="RHEA:15889"/>
        <dbReference type="ChEBI" id="CHEBI:15377"/>
        <dbReference type="ChEBI" id="CHEBI:28938"/>
        <dbReference type="ChEBI" id="CHEBI:29985"/>
        <dbReference type="ChEBI" id="CHEBI:58359"/>
        <dbReference type="EC" id="3.5.1.2"/>
    </reaction>
</comment>
<name>A0A484VCZ5_9ZZZZ</name>
<dbReference type="PROSITE" id="PS51273">
    <property type="entry name" value="GATASE_TYPE_1"/>
    <property type="match status" value="1"/>
</dbReference>